<proteinExistence type="inferred from homology"/>
<dbReference type="PANTHER" id="PTHR45953">
    <property type="entry name" value="IDURONATE 2-SULFATASE"/>
    <property type="match status" value="1"/>
</dbReference>
<dbReference type="InterPro" id="IPR017850">
    <property type="entry name" value="Alkaline_phosphatase_core_sf"/>
</dbReference>
<evidence type="ECO:0000256" key="3">
    <source>
        <dbReference type="ARBA" id="ARBA00022723"/>
    </source>
</evidence>
<comment type="cofactor">
    <cofactor evidence="1">
        <name>Ca(2+)</name>
        <dbReference type="ChEBI" id="CHEBI:29108"/>
    </cofactor>
</comment>
<keyword evidence="6" id="KW-0106">Calcium</keyword>
<dbReference type="SUPFAM" id="SSF53649">
    <property type="entry name" value="Alkaline phosphatase-like"/>
    <property type="match status" value="1"/>
</dbReference>
<dbReference type="CDD" id="cd16030">
    <property type="entry name" value="iduronate-2-sulfatase"/>
    <property type="match status" value="1"/>
</dbReference>
<feature type="domain" description="Sulfatase N-terminal" evidence="8">
    <location>
        <begin position="24"/>
        <end position="384"/>
    </location>
</feature>
<sequence>MRAFLSFLFLAVTLPLAAAAPSRPHVLMICVDDLKPAIGCYGDPLARTPNLDRLAARGMRFDLAYCNQAVCAPSRNNLLLGSRSTSLGIYNLTDNFRLAVPDAVTLPQYFKSHGWRTEAIGKILHTGHGNHDDEASWSLPPIKEKVIEYLNPANSADGKLTREEAYFTNQQLGKIRDLPRGAAWENSNVPDNAYADGRIADAAIGRLRAAKEKPDQPLFLALGFVKPHLPFTAPKKYWDMHDRAAFPLPTRVTPPDGAPSYAGKTLGELNNYTPIPESPPLTPEMKRTLIHGYYAAVSFMDAQLGRVLDELDAQGLADQTIIVLWGDHGWHLGDHGMWTKHTNYEQANRIPLIVVAPGIAAPGSSTRQPAETVDVLPTLVELAGLPAHPGPQPLDGTSLVPVLRDPARRIRSHATHAFPRQREGKPVIGRAIRTERYRLVEWKKPDAASDTADLELYDYQEDPLETRNLAASQPQVVAELRALLDRQPEALAKPNQKKK</sequence>
<dbReference type="RefSeq" id="WP_345737262.1">
    <property type="nucleotide sequence ID" value="NZ_BAABIA010000006.1"/>
</dbReference>
<keyword evidence="4 7" id="KW-0732">Signal</keyword>
<dbReference type="PANTHER" id="PTHR45953:SF1">
    <property type="entry name" value="IDURONATE 2-SULFATASE"/>
    <property type="match status" value="1"/>
</dbReference>
<keyword evidence="3" id="KW-0479">Metal-binding</keyword>
<dbReference type="InterPro" id="IPR035874">
    <property type="entry name" value="IDS"/>
</dbReference>
<evidence type="ECO:0000256" key="5">
    <source>
        <dbReference type="ARBA" id="ARBA00022801"/>
    </source>
</evidence>
<dbReference type="EMBL" id="BAABIA010000006">
    <property type="protein sequence ID" value="GAA5143290.1"/>
    <property type="molecule type" value="Genomic_DNA"/>
</dbReference>
<evidence type="ECO:0000256" key="1">
    <source>
        <dbReference type="ARBA" id="ARBA00001913"/>
    </source>
</evidence>
<evidence type="ECO:0000259" key="8">
    <source>
        <dbReference type="Pfam" id="PF00884"/>
    </source>
</evidence>
<keyword evidence="5" id="KW-0378">Hydrolase</keyword>
<evidence type="ECO:0000256" key="4">
    <source>
        <dbReference type="ARBA" id="ARBA00022729"/>
    </source>
</evidence>
<name>A0ABP9PA62_9BACT</name>
<comment type="caution">
    <text evidence="9">The sequence shown here is derived from an EMBL/GenBank/DDBJ whole genome shotgun (WGS) entry which is preliminary data.</text>
</comment>
<evidence type="ECO:0000256" key="7">
    <source>
        <dbReference type="SAM" id="SignalP"/>
    </source>
</evidence>
<evidence type="ECO:0000313" key="10">
    <source>
        <dbReference type="Proteomes" id="UP001499852"/>
    </source>
</evidence>
<protein>
    <submittedName>
        <fullName evidence="9">Sulfatase</fullName>
    </submittedName>
</protein>
<feature type="signal peptide" evidence="7">
    <location>
        <begin position="1"/>
        <end position="19"/>
    </location>
</feature>
<dbReference type="Gene3D" id="3.40.720.10">
    <property type="entry name" value="Alkaline Phosphatase, subunit A"/>
    <property type="match status" value="1"/>
</dbReference>
<accession>A0ABP9PA62</accession>
<gene>
    <name evidence="9" type="ORF">GCM10023213_30740</name>
</gene>
<evidence type="ECO:0000256" key="6">
    <source>
        <dbReference type="ARBA" id="ARBA00022837"/>
    </source>
</evidence>
<keyword evidence="10" id="KW-1185">Reference proteome</keyword>
<dbReference type="InterPro" id="IPR000917">
    <property type="entry name" value="Sulfatase_N"/>
</dbReference>
<organism evidence="9 10">
    <name type="scientific">Prosthecobacter algae</name>
    <dbReference type="NCBI Taxonomy" id="1144682"/>
    <lineage>
        <taxon>Bacteria</taxon>
        <taxon>Pseudomonadati</taxon>
        <taxon>Verrucomicrobiota</taxon>
        <taxon>Verrucomicrobiia</taxon>
        <taxon>Verrucomicrobiales</taxon>
        <taxon>Verrucomicrobiaceae</taxon>
        <taxon>Prosthecobacter</taxon>
    </lineage>
</organism>
<evidence type="ECO:0000313" key="9">
    <source>
        <dbReference type="EMBL" id="GAA5143290.1"/>
    </source>
</evidence>
<dbReference type="Pfam" id="PF00884">
    <property type="entry name" value="Sulfatase"/>
    <property type="match status" value="1"/>
</dbReference>
<evidence type="ECO:0000256" key="2">
    <source>
        <dbReference type="ARBA" id="ARBA00008779"/>
    </source>
</evidence>
<dbReference type="Proteomes" id="UP001499852">
    <property type="component" value="Unassembled WGS sequence"/>
</dbReference>
<reference evidence="10" key="1">
    <citation type="journal article" date="2019" name="Int. J. Syst. Evol. Microbiol.">
        <title>The Global Catalogue of Microorganisms (GCM) 10K type strain sequencing project: providing services to taxonomists for standard genome sequencing and annotation.</title>
        <authorList>
            <consortium name="The Broad Institute Genomics Platform"/>
            <consortium name="The Broad Institute Genome Sequencing Center for Infectious Disease"/>
            <person name="Wu L."/>
            <person name="Ma J."/>
        </authorList>
    </citation>
    <scope>NUCLEOTIDE SEQUENCE [LARGE SCALE GENOMIC DNA]</scope>
    <source>
        <strain evidence="10">JCM 18053</strain>
    </source>
</reference>
<feature type="chain" id="PRO_5045907505" evidence="7">
    <location>
        <begin position="20"/>
        <end position="499"/>
    </location>
</feature>
<comment type="similarity">
    <text evidence="2">Belongs to the sulfatase family.</text>
</comment>